<evidence type="ECO:0000256" key="1">
    <source>
        <dbReference type="SAM" id="Phobius"/>
    </source>
</evidence>
<dbReference type="EMBL" id="BMPF01000002">
    <property type="protein sequence ID" value="GGL31504.1"/>
    <property type="molecule type" value="Genomic_DNA"/>
</dbReference>
<gene>
    <name evidence="2" type="ORF">GCM10009037_14050</name>
</gene>
<sequence>MDTKVLAGLPLLAIGAILLLWTTLSMKSVEPLQLGIAAVAAVGMAVGSLLIGTSEEGRSV</sequence>
<keyword evidence="1" id="KW-0812">Transmembrane</keyword>
<dbReference type="AlphaFoldDB" id="A0A830EUJ4"/>
<dbReference type="Proteomes" id="UP000628840">
    <property type="component" value="Unassembled WGS sequence"/>
</dbReference>
<protein>
    <submittedName>
        <fullName evidence="2">Uncharacterized protein</fullName>
    </submittedName>
</protein>
<comment type="caution">
    <text evidence="2">The sequence shown here is derived from an EMBL/GenBank/DDBJ whole genome shotgun (WGS) entry which is preliminary data.</text>
</comment>
<keyword evidence="1" id="KW-1133">Transmembrane helix</keyword>
<proteinExistence type="predicted"/>
<evidence type="ECO:0000313" key="3">
    <source>
        <dbReference type="Proteomes" id="UP000628840"/>
    </source>
</evidence>
<evidence type="ECO:0000313" key="2">
    <source>
        <dbReference type="EMBL" id="GGL31504.1"/>
    </source>
</evidence>
<organism evidence="2 3">
    <name type="scientific">Halarchaeum grantii</name>
    <dbReference type="NCBI Taxonomy" id="1193105"/>
    <lineage>
        <taxon>Archaea</taxon>
        <taxon>Methanobacteriati</taxon>
        <taxon>Methanobacteriota</taxon>
        <taxon>Stenosarchaea group</taxon>
        <taxon>Halobacteria</taxon>
        <taxon>Halobacteriales</taxon>
        <taxon>Halobacteriaceae</taxon>
    </lineage>
</organism>
<name>A0A830EUJ4_9EURY</name>
<feature type="transmembrane region" description="Helical" evidence="1">
    <location>
        <begin position="35"/>
        <end position="53"/>
    </location>
</feature>
<keyword evidence="3" id="KW-1185">Reference proteome</keyword>
<dbReference type="RefSeq" id="WP_176969843.1">
    <property type="nucleotide sequence ID" value="NZ_BMPF01000002.1"/>
</dbReference>
<dbReference type="GeneID" id="55824012"/>
<keyword evidence="1" id="KW-0472">Membrane</keyword>
<accession>A0A830EUJ4</accession>
<reference evidence="2 3" key="1">
    <citation type="journal article" date="2019" name="Int. J. Syst. Evol. Microbiol.">
        <title>The Global Catalogue of Microorganisms (GCM) 10K type strain sequencing project: providing services to taxonomists for standard genome sequencing and annotation.</title>
        <authorList>
            <consortium name="The Broad Institute Genomics Platform"/>
            <consortium name="The Broad Institute Genome Sequencing Center for Infectious Disease"/>
            <person name="Wu L."/>
            <person name="Ma J."/>
        </authorList>
    </citation>
    <scope>NUCLEOTIDE SEQUENCE [LARGE SCALE GENOMIC DNA]</scope>
    <source>
        <strain evidence="2 3">JCM 19585</strain>
    </source>
</reference>